<evidence type="ECO:0000313" key="3">
    <source>
        <dbReference type="Proteomes" id="UP000326305"/>
    </source>
</evidence>
<evidence type="ECO:0000256" key="1">
    <source>
        <dbReference type="SAM" id="Coils"/>
    </source>
</evidence>
<dbReference type="GeneID" id="62680781"/>
<sequence length="98" mass="11310">MTDSPKIYFVRGGWVPKMSEAYLAREHHDCYEVHNGDGSQVYNIFKRRLEVSRTKALTDRTKAVALLLHHLQEAKAQSERRIARIDAAIKEIMDKEGL</sequence>
<keyword evidence="3" id="KW-1185">Reference proteome</keyword>
<keyword evidence="1" id="KW-0175">Coiled coil</keyword>
<dbReference type="RefSeq" id="YP_009998199.1">
    <property type="nucleotide sequence ID" value="NC_052984.1"/>
</dbReference>
<accession>A0A5J6T2A3</accession>
<dbReference type="KEGG" id="vg:62680781"/>
<feature type="coiled-coil region" evidence="1">
    <location>
        <begin position="68"/>
        <end position="95"/>
    </location>
</feature>
<dbReference type="Proteomes" id="UP000326305">
    <property type="component" value="Segment"/>
</dbReference>
<dbReference type="EMBL" id="MN317029">
    <property type="protein sequence ID" value="QFG04434.1"/>
    <property type="molecule type" value="Genomic_DNA"/>
</dbReference>
<organism evidence="2 3">
    <name type="scientific">Aeromonas phage vB_AhyS-A18P4</name>
    <dbReference type="NCBI Taxonomy" id="2608321"/>
    <lineage>
        <taxon>Viruses</taxon>
        <taxon>Duplodnaviria</taxon>
        <taxon>Heunggongvirae</taxon>
        <taxon>Uroviricota</taxon>
        <taxon>Caudoviricetes</taxon>
        <taxon>Casjensviridae</taxon>
        <taxon>Sharonstreetvirus</taxon>
        <taxon>Sharonstreetvirus A18P4</taxon>
    </lineage>
</organism>
<reference evidence="2 3" key="1">
    <citation type="submission" date="2019-08" db="EMBL/GenBank/DDBJ databases">
        <authorList>
            <person name="Zhang R."/>
        </authorList>
    </citation>
    <scope>NUCLEOTIDE SEQUENCE [LARGE SCALE GENOMIC DNA]</scope>
</reference>
<evidence type="ECO:0000313" key="2">
    <source>
        <dbReference type="EMBL" id="QFG04434.1"/>
    </source>
</evidence>
<proteinExistence type="predicted"/>
<name>A0A5J6T2A3_9CAUD</name>
<protein>
    <submittedName>
        <fullName evidence="2">Uncharacterized protein</fullName>
    </submittedName>
</protein>